<dbReference type="GO" id="GO:0003700">
    <property type="term" value="F:DNA-binding transcription factor activity"/>
    <property type="evidence" value="ECO:0007669"/>
    <property type="project" value="InterPro"/>
</dbReference>
<dbReference type="EMBL" id="FMAF01000007">
    <property type="protein sequence ID" value="SCB32253.1"/>
    <property type="molecule type" value="Genomic_DNA"/>
</dbReference>
<organism evidence="4 5">
    <name type="scientific">Rhizobium lusitanum</name>
    <dbReference type="NCBI Taxonomy" id="293958"/>
    <lineage>
        <taxon>Bacteria</taxon>
        <taxon>Pseudomonadati</taxon>
        <taxon>Pseudomonadota</taxon>
        <taxon>Alphaproteobacteria</taxon>
        <taxon>Hyphomicrobiales</taxon>
        <taxon>Rhizobiaceae</taxon>
        <taxon>Rhizobium/Agrobacterium group</taxon>
        <taxon>Rhizobium</taxon>
    </lineage>
</organism>
<dbReference type="SUPFAM" id="SSF52317">
    <property type="entry name" value="Class I glutamine amidotransferase-like"/>
    <property type="match status" value="1"/>
</dbReference>
<dbReference type="InterPro" id="IPR029062">
    <property type="entry name" value="Class_I_gatase-like"/>
</dbReference>
<evidence type="ECO:0000256" key="1">
    <source>
        <dbReference type="ARBA" id="ARBA00023015"/>
    </source>
</evidence>
<protein>
    <submittedName>
        <fullName evidence="4">Transcriptional regulator GlxA family, contains an amidase domain and an AraC-type DNA-binding HTH domain</fullName>
    </submittedName>
</protein>
<keyword evidence="1" id="KW-0805">Transcription regulation</keyword>
<dbReference type="CDD" id="cd03137">
    <property type="entry name" value="GATase1_AraC_1"/>
    <property type="match status" value="1"/>
</dbReference>
<dbReference type="Gene3D" id="1.10.10.60">
    <property type="entry name" value="Homeodomain-like"/>
    <property type="match status" value="1"/>
</dbReference>
<evidence type="ECO:0000256" key="2">
    <source>
        <dbReference type="ARBA" id="ARBA00023163"/>
    </source>
</evidence>
<dbReference type="SUPFAM" id="SSF46689">
    <property type="entry name" value="Homeodomain-like"/>
    <property type="match status" value="2"/>
</dbReference>
<accession>A0A1C3VX64</accession>
<evidence type="ECO:0000259" key="3">
    <source>
        <dbReference type="PROSITE" id="PS01124"/>
    </source>
</evidence>
<dbReference type="InterPro" id="IPR002818">
    <property type="entry name" value="DJ-1/PfpI"/>
</dbReference>
<keyword evidence="2" id="KW-0804">Transcription</keyword>
<dbReference type="Pfam" id="PF01965">
    <property type="entry name" value="DJ-1_PfpI"/>
    <property type="match status" value="1"/>
</dbReference>
<dbReference type="InterPro" id="IPR009057">
    <property type="entry name" value="Homeodomain-like_sf"/>
</dbReference>
<dbReference type="InterPro" id="IPR052158">
    <property type="entry name" value="INH-QAR"/>
</dbReference>
<evidence type="ECO:0000313" key="5">
    <source>
        <dbReference type="Proteomes" id="UP000199205"/>
    </source>
</evidence>
<sequence length="324" mass="34862">MGMRMRTVAMLIFPGVQMLDVAGPLDVFAEATVFLTGDDGYQVTLIGPDRAPLRASNGMTLVADLSYDEAAGPYDLFLIAGGPALPDTEFPQNLIDCVRRLSAASRIFGSVCTGAFCLGAAGLLDGRKVTTHWQNARRLASTFPKADVEVDRIYLRDGPMITSAGVTAGIDLALSLIRDDHGSALALSVAKRLVVVAQRQGGQSQFSPYVETLSDEKSPISVAAAFVMSNLRERLSVADLATAASMSVRSFARAFVAGTGHPPAEFLEKARIDAARNMLERTDDPLKVIAYECGFGNPKRMRQVFARNLGISPVQYRDQFKAPK</sequence>
<dbReference type="PANTHER" id="PTHR43130">
    <property type="entry name" value="ARAC-FAMILY TRANSCRIPTIONAL REGULATOR"/>
    <property type="match status" value="1"/>
</dbReference>
<dbReference type="Proteomes" id="UP000199205">
    <property type="component" value="Unassembled WGS sequence"/>
</dbReference>
<dbReference type="GO" id="GO:0043565">
    <property type="term" value="F:sequence-specific DNA binding"/>
    <property type="evidence" value="ECO:0007669"/>
    <property type="project" value="InterPro"/>
</dbReference>
<gene>
    <name evidence="4" type="ORF">GA0061101_10746</name>
</gene>
<dbReference type="Pfam" id="PF12833">
    <property type="entry name" value="HTH_18"/>
    <property type="match status" value="1"/>
</dbReference>
<name>A0A1C3VX64_9HYPH</name>
<feature type="domain" description="HTH araC/xylS-type" evidence="3">
    <location>
        <begin position="221"/>
        <end position="319"/>
    </location>
</feature>
<dbReference type="SMART" id="SM00342">
    <property type="entry name" value="HTH_ARAC"/>
    <property type="match status" value="1"/>
</dbReference>
<dbReference type="AlphaFoldDB" id="A0A1C3VX64"/>
<dbReference type="PROSITE" id="PS01124">
    <property type="entry name" value="HTH_ARAC_FAMILY_2"/>
    <property type="match status" value="1"/>
</dbReference>
<reference evidence="5" key="1">
    <citation type="submission" date="2016-08" db="EMBL/GenBank/DDBJ databases">
        <authorList>
            <person name="Varghese N."/>
            <person name="Submissions Spin"/>
        </authorList>
    </citation>
    <scope>NUCLEOTIDE SEQUENCE [LARGE SCALE GENOMIC DNA]</scope>
    <source>
        <strain evidence="5">P1-7</strain>
    </source>
</reference>
<dbReference type="InterPro" id="IPR018060">
    <property type="entry name" value="HTH_AraC"/>
</dbReference>
<keyword evidence="4" id="KW-0238">DNA-binding</keyword>
<dbReference type="PANTHER" id="PTHR43130:SF3">
    <property type="entry name" value="HTH-TYPE TRANSCRIPTIONAL REGULATOR RV1931C"/>
    <property type="match status" value="1"/>
</dbReference>
<evidence type="ECO:0000313" key="4">
    <source>
        <dbReference type="EMBL" id="SCB32253.1"/>
    </source>
</evidence>
<dbReference type="Gene3D" id="3.40.50.880">
    <property type="match status" value="1"/>
</dbReference>
<proteinExistence type="predicted"/>